<evidence type="ECO:0000259" key="11">
    <source>
        <dbReference type="Pfam" id="PF02463"/>
    </source>
</evidence>
<dbReference type="Pfam" id="PF02463">
    <property type="entry name" value="SMC_N"/>
    <property type="match status" value="1"/>
</dbReference>
<protein>
    <recommendedName>
        <fullName evidence="3 9">DNA repair protein RecN</fullName>
    </recommendedName>
    <alternativeName>
        <fullName evidence="8 9">Recombination protein N</fullName>
    </alternativeName>
</protein>
<dbReference type="PANTHER" id="PTHR11059">
    <property type="entry name" value="DNA REPAIR PROTEIN RECN"/>
    <property type="match status" value="1"/>
</dbReference>
<evidence type="ECO:0000256" key="10">
    <source>
        <dbReference type="SAM" id="Coils"/>
    </source>
</evidence>
<dbReference type="InterPro" id="IPR027417">
    <property type="entry name" value="P-loop_NTPase"/>
</dbReference>
<gene>
    <name evidence="12" type="ORF">Pas1_07900</name>
</gene>
<dbReference type="SUPFAM" id="SSF52540">
    <property type="entry name" value="P-loop containing nucleoside triphosphate hydrolases"/>
    <property type="match status" value="1"/>
</dbReference>
<evidence type="ECO:0000256" key="7">
    <source>
        <dbReference type="ARBA" id="ARBA00023204"/>
    </source>
</evidence>
<dbReference type="InterPro" id="IPR004604">
    <property type="entry name" value="DNA_recomb/repair_RecN"/>
</dbReference>
<dbReference type="PIRSF" id="PIRSF003128">
    <property type="entry name" value="RecN"/>
    <property type="match status" value="1"/>
</dbReference>
<evidence type="ECO:0000256" key="2">
    <source>
        <dbReference type="ARBA" id="ARBA00009441"/>
    </source>
</evidence>
<keyword evidence="4" id="KW-0547">Nucleotide-binding</keyword>
<dbReference type="NCBIfam" id="NF008121">
    <property type="entry name" value="PRK10869.1"/>
    <property type="match status" value="1"/>
</dbReference>
<evidence type="ECO:0000256" key="8">
    <source>
        <dbReference type="ARBA" id="ARBA00033408"/>
    </source>
</evidence>
<name>A0A2Z4JU03_9BURK</name>
<dbReference type="FunFam" id="3.40.50.300:FF:000356">
    <property type="entry name" value="DNA repair protein RecN"/>
    <property type="match status" value="1"/>
</dbReference>
<evidence type="ECO:0000256" key="3">
    <source>
        <dbReference type="ARBA" id="ARBA00021315"/>
    </source>
</evidence>
<proteinExistence type="inferred from homology"/>
<comment type="function">
    <text evidence="1 9">May be involved in recombinational repair of damaged DNA.</text>
</comment>
<keyword evidence="7 9" id="KW-0234">DNA repair</keyword>
<dbReference type="FunFam" id="3.40.50.300:FF:000319">
    <property type="entry name" value="DNA repair protein RecN"/>
    <property type="match status" value="1"/>
</dbReference>
<evidence type="ECO:0000256" key="9">
    <source>
        <dbReference type="PIRNR" id="PIRNR003128"/>
    </source>
</evidence>
<dbReference type="CDD" id="cd03241">
    <property type="entry name" value="ABC_RecN"/>
    <property type="match status" value="2"/>
</dbReference>
<dbReference type="GO" id="GO:0043590">
    <property type="term" value="C:bacterial nucleoid"/>
    <property type="evidence" value="ECO:0007669"/>
    <property type="project" value="TreeGrafter"/>
</dbReference>
<evidence type="ECO:0000256" key="4">
    <source>
        <dbReference type="ARBA" id="ARBA00022741"/>
    </source>
</evidence>
<evidence type="ECO:0000313" key="12">
    <source>
        <dbReference type="EMBL" id="AWW50307.1"/>
    </source>
</evidence>
<dbReference type="GO" id="GO:0006281">
    <property type="term" value="P:DNA repair"/>
    <property type="evidence" value="ECO:0007669"/>
    <property type="project" value="UniProtKB-KW"/>
</dbReference>
<dbReference type="GO" id="GO:0005524">
    <property type="term" value="F:ATP binding"/>
    <property type="evidence" value="ECO:0007669"/>
    <property type="project" value="UniProtKB-KW"/>
</dbReference>
<dbReference type="GO" id="GO:0006310">
    <property type="term" value="P:DNA recombination"/>
    <property type="evidence" value="ECO:0007669"/>
    <property type="project" value="InterPro"/>
</dbReference>
<reference evidence="13" key="1">
    <citation type="submission" date="2018-06" db="EMBL/GenBank/DDBJ databases">
        <title>Description of a new Polynucleobacter species.</title>
        <authorList>
            <person name="Hahn M.W."/>
        </authorList>
    </citation>
    <scope>NUCLEOTIDE SEQUENCE [LARGE SCALE GENOMIC DNA]</scope>
    <source>
        <strain evidence="13">MG-25-Pas1-D2</strain>
    </source>
</reference>
<dbReference type="PANTHER" id="PTHR11059:SF0">
    <property type="entry name" value="DNA REPAIR PROTEIN RECN"/>
    <property type="match status" value="1"/>
</dbReference>
<organism evidence="12 13">
    <name type="scientific">Polynucleobacter paneuropaeus</name>
    <dbReference type="NCBI Taxonomy" id="2527775"/>
    <lineage>
        <taxon>Bacteria</taxon>
        <taxon>Pseudomonadati</taxon>
        <taxon>Pseudomonadota</taxon>
        <taxon>Betaproteobacteria</taxon>
        <taxon>Burkholderiales</taxon>
        <taxon>Burkholderiaceae</taxon>
        <taxon>Polynucleobacter</taxon>
    </lineage>
</organism>
<keyword evidence="6" id="KW-0067">ATP-binding</keyword>
<keyword evidence="10" id="KW-0175">Coiled coil</keyword>
<feature type="domain" description="RecF/RecN/SMC N-terminal" evidence="11">
    <location>
        <begin position="2"/>
        <end position="513"/>
    </location>
</feature>
<keyword evidence="5 9" id="KW-0227">DNA damage</keyword>
<evidence type="ECO:0000256" key="5">
    <source>
        <dbReference type="ARBA" id="ARBA00022763"/>
    </source>
</evidence>
<evidence type="ECO:0000256" key="1">
    <source>
        <dbReference type="ARBA" id="ARBA00003618"/>
    </source>
</evidence>
<evidence type="ECO:0000313" key="13">
    <source>
        <dbReference type="Proteomes" id="UP000248592"/>
    </source>
</evidence>
<dbReference type="Gene3D" id="3.40.50.300">
    <property type="entry name" value="P-loop containing nucleotide triphosphate hydrolases"/>
    <property type="match status" value="2"/>
</dbReference>
<dbReference type="NCBIfam" id="TIGR00634">
    <property type="entry name" value="recN"/>
    <property type="match status" value="1"/>
</dbReference>
<accession>A0A2Z4JU03</accession>
<dbReference type="RefSeq" id="WP_112294965.1">
    <property type="nucleotide sequence ID" value="NZ_CBCSBS010000002.1"/>
</dbReference>
<sequence length="556" mass="60601">MLQNLALRDFVIVDQLELDLASGFTVLTGETGAGKSILLDALGLVLGERADSSQIREGAQRAEISALFEIADEQIAHCNQWLDDQGFPIDDEGRALLLKRTIEANGRSRAFINGSVATLAQLREAGDQLVDIHGQHAHQLLLKSGAQRELLDRHAGLLPQVNELGELYKQWHDSRKLLSQAENAGQDIERERERLEWQYEELKALSPLEGEWDSIQVDHARLANAAKIITGCQEAIDGLSESENSAESILSKASLSISDLAEHDPALSEISQALESAQIQVDEAVHGLNRYLQKIDLDPERLDQLEERMQALHAAARKYRTDTNQLPQLLIEASERLDALSASQNIEALRSKVKEQEGIYLKAAKLLSQKRSKAATELSQLVTAAMQNLSMAGGQLEIALKPLDEGASFGLEQAEFLVAGHAGSTPRPLAKVASGGELARISLAISVITSKASFTPTLIFDEVDAGIGGAVAETVGKLLRQLGESHQILCVTHLPQVAAQGNQHFKVSKSQSGDKTLSQLNVLSRNERVEEIARMLGGATITDTTRRHARELLEQS</sequence>
<comment type="similarity">
    <text evidence="2 9">Belongs to the RecN family.</text>
</comment>
<dbReference type="GO" id="GO:0009432">
    <property type="term" value="P:SOS response"/>
    <property type="evidence" value="ECO:0007669"/>
    <property type="project" value="UniProtKB-ARBA"/>
</dbReference>
<dbReference type="EMBL" id="CP030085">
    <property type="protein sequence ID" value="AWW50307.1"/>
    <property type="molecule type" value="Genomic_DNA"/>
</dbReference>
<dbReference type="InterPro" id="IPR003395">
    <property type="entry name" value="RecF/RecN/SMC_N"/>
</dbReference>
<dbReference type="AlphaFoldDB" id="A0A2Z4JU03"/>
<feature type="coiled-coil region" evidence="10">
    <location>
        <begin position="174"/>
        <end position="205"/>
    </location>
</feature>
<dbReference type="Proteomes" id="UP000248592">
    <property type="component" value="Chromosome"/>
</dbReference>
<evidence type="ECO:0000256" key="6">
    <source>
        <dbReference type="ARBA" id="ARBA00022840"/>
    </source>
</evidence>